<comment type="caution">
    <text evidence="12">The sequence shown here is derived from an EMBL/GenBank/DDBJ whole genome shotgun (WGS) entry which is preliminary data.</text>
</comment>
<keyword evidence="3" id="KW-0813">Transport</keyword>
<name>A0A8J4SNK6_9TREM</name>
<dbReference type="InterPro" id="IPR039421">
    <property type="entry name" value="Type_1_exporter"/>
</dbReference>
<dbReference type="GO" id="GO:0016887">
    <property type="term" value="F:ATP hydrolysis activity"/>
    <property type="evidence" value="ECO:0007669"/>
    <property type="project" value="InterPro"/>
</dbReference>
<evidence type="ECO:0000256" key="4">
    <source>
        <dbReference type="ARBA" id="ARBA00022692"/>
    </source>
</evidence>
<feature type="transmembrane region" description="Helical" evidence="9">
    <location>
        <begin position="268"/>
        <end position="293"/>
    </location>
</feature>
<dbReference type="InterPro" id="IPR036640">
    <property type="entry name" value="ABC1_TM_sf"/>
</dbReference>
<evidence type="ECO:0000256" key="1">
    <source>
        <dbReference type="ARBA" id="ARBA00004141"/>
    </source>
</evidence>
<dbReference type="InterPro" id="IPR011527">
    <property type="entry name" value="ABC1_TM_dom"/>
</dbReference>
<keyword evidence="8 9" id="KW-0472">Membrane</keyword>
<dbReference type="Pfam" id="PF00005">
    <property type="entry name" value="ABC_tran"/>
    <property type="match status" value="2"/>
</dbReference>
<evidence type="ECO:0000259" key="11">
    <source>
        <dbReference type="PROSITE" id="PS50929"/>
    </source>
</evidence>
<dbReference type="PANTHER" id="PTHR43394">
    <property type="entry name" value="ATP-DEPENDENT PERMEASE MDL1, MITOCHONDRIAL"/>
    <property type="match status" value="1"/>
</dbReference>
<feature type="transmembrane region" description="Helical" evidence="9">
    <location>
        <begin position="191"/>
        <end position="210"/>
    </location>
</feature>
<dbReference type="FunFam" id="3.40.50.300:FF:000205">
    <property type="entry name" value="ABC transporter B family member 4"/>
    <property type="match status" value="1"/>
</dbReference>
<dbReference type="PROSITE" id="PS50929">
    <property type="entry name" value="ABC_TM1F"/>
    <property type="match status" value="2"/>
</dbReference>
<dbReference type="Gene3D" id="1.20.1560.10">
    <property type="entry name" value="ABC transporter type 1, transmembrane domain"/>
    <property type="match status" value="1"/>
</dbReference>
<dbReference type="CDD" id="cd18577">
    <property type="entry name" value="ABC_6TM_Pgp_ABCB1_D1_like"/>
    <property type="match status" value="1"/>
</dbReference>
<dbReference type="FunFam" id="3.40.50.300:FF:000251">
    <property type="entry name" value="ABC transporter B family member 19"/>
    <property type="match status" value="1"/>
</dbReference>
<gene>
    <name evidence="12" type="ORF">PHET_04327</name>
</gene>
<evidence type="ECO:0000256" key="5">
    <source>
        <dbReference type="ARBA" id="ARBA00022741"/>
    </source>
</evidence>
<feature type="transmembrane region" description="Helical" evidence="9">
    <location>
        <begin position="89"/>
        <end position="113"/>
    </location>
</feature>
<keyword evidence="5" id="KW-0547">Nucleotide-binding</keyword>
<feature type="transmembrane region" description="Helical" evidence="9">
    <location>
        <begin position="845"/>
        <end position="862"/>
    </location>
</feature>
<dbReference type="EMBL" id="LUCH01001813">
    <property type="protein sequence ID" value="KAF5402438.1"/>
    <property type="molecule type" value="Genomic_DNA"/>
</dbReference>
<keyword evidence="6" id="KW-0067">ATP-binding</keyword>
<dbReference type="Proteomes" id="UP000748531">
    <property type="component" value="Unassembled WGS sequence"/>
</dbReference>
<feature type="transmembrane region" description="Helical" evidence="9">
    <location>
        <begin position="313"/>
        <end position="334"/>
    </location>
</feature>
<dbReference type="PROSITE" id="PS00211">
    <property type="entry name" value="ABC_TRANSPORTER_1"/>
    <property type="match status" value="2"/>
</dbReference>
<dbReference type="InterPro" id="IPR003439">
    <property type="entry name" value="ABC_transporter-like_ATP-bd"/>
</dbReference>
<dbReference type="GO" id="GO:0090374">
    <property type="term" value="P:oligopeptide export from mitochondrion"/>
    <property type="evidence" value="ECO:0007669"/>
    <property type="project" value="TreeGrafter"/>
</dbReference>
<feature type="transmembrane region" description="Helical" evidence="9">
    <location>
        <begin position="698"/>
        <end position="722"/>
    </location>
</feature>
<accession>A0A8J4SNK6</accession>
<dbReference type="InterPro" id="IPR027417">
    <property type="entry name" value="P-loop_NTPase"/>
</dbReference>
<keyword evidence="13" id="KW-1185">Reference proteome</keyword>
<dbReference type="CDD" id="cd18578">
    <property type="entry name" value="ABC_6TM_Pgp_ABCB1_D2_like"/>
    <property type="match status" value="1"/>
</dbReference>
<dbReference type="GO" id="GO:0005743">
    <property type="term" value="C:mitochondrial inner membrane"/>
    <property type="evidence" value="ECO:0007669"/>
    <property type="project" value="TreeGrafter"/>
</dbReference>
<evidence type="ECO:0000256" key="2">
    <source>
        <dbReference type="ARBA" id="ARBA00007577"/>
    </source>
</evidence>
<evidence type="ECO:0000313" key="12">
    <source>
        <dbReference type="EMBL" id="KAF5402438.1"/>
    </source>
</evidence>
<evidence type="ECO:0000256" key="7">
    <source>
        <dbReference type="ARBA" id="ARBA00022989"/>
    </source>
</evidence>
<feature type="domain" description="ABC transmembrane type-1" evidence="11">
    <location>
        <begin position="701"/>
        <end position="986"/>
    </location>
</feature>
<feature type="transmembrane region" description="Helical" evidence="9">
    <location>
        <begin position="926"/>
        <end position="950"/>
    </location>
</feature>
<comment type="subcellular location">
    <subcellularLocation>
        <location evidence="1">Membrane</location>
        <topology evidence="1">Multi-pass membrane protein</topology>
    </subcellularLocation>
</comment>
<feature type="transmembrane region" description="Helical" evidence="9">
    <location>
        <begin position="165"/>
        <end position="185"/>
    </location>
</feature>
<evidence type="ECO:0000256" key="9">
    <source>
        <dbReference type="SAM" id="Phobius"/>
    </source>
</evidence>
<dbReference type="Pfam" id="PF00664">
    <property type="entry name" value="ABC_membrane"/>
    <property type="match status" value="2"/>
</dbReference>
<dbReference type="GO" id="GO:0005524">
    <property type="term" value="F:ATP binding"/>
    <property type="evidence" value="ECO:0007669"/>
    <property type="project" value="UniProtKB-KW"/>
</dbReference>
<evidence type="ECO:0000259" key="10">
    <source>
        <dbReference type="PROSITE" id="PS50893"/>
    </source>
</evidence>
<dbReference type="GO" id="GO:0015421">
    <property type="term" value="F:ABC-type oligopeptide transporter activity"/>
    <property type="evidence" value="ECO:0007669"/>
    <property type="project" value="TreeGrafter"/>
</dbReference>
<feature type="domain" description="ABC transporter" evidence="10">
    <location>
        <begin position="1020"/>
        <end position="1262"/>
    </location>
</feature>
<sequence length="1269" mass="140033">MSEANKGFIDEKSRQVNDNKIKSPLDDESNITSKNLFRYATRLEKTLFYVALIVSVCIGVSFPVLLLIFRELVNKIAPKDFSLETISIYLKYYLLVGAISFILSATQQLLMNLQAKRQSRRIRMLYFKAIARQDIPWHDDHAAGSLISKLSENIYNIEQGIGPKFAECIQQLSGFISGIIIAYVIDWRLALVATAVLPLVVAGFSSFGILGKHFFGKELAAYSKASSIAGEVISSIRTVVAFGGERKELRRYTEELTTAESVGIKKSIAFGGVVGLIGFAMYVSAALIFWYGIKLIIESHLDPGSVVTVFGNIILGSIFLGTAFTNFPFIINAISAAKQIYGTIERIPPIDKDRVGVKLEQLNGNIVFRNVSFAYTNRRDVPILQNFNLNLQAGQTVALVGPSGSGKSTIINMIQRFYDPTEGEILVEGVDLRTLDLKNHRARLGCVQQEPVLFEGTVADNIRMGKIDATDEEIIEAARLANAHDFIMNLPEAYETRVGESGLGLSGGQKQRIAIARAVVRQPKLLLLDEATSALDTRSERVVQQALDRASFGRTVLMVAHRLTTVRNADLIMVLDKGHIRETGTHEELMKLNGLYATMIHNQSQSNAAEEVEENDDFLFEQDEMDMSMFPDKASKSLNETVYGGKQTVEKTDPDNISFTSIPSIGSSKFSQYTFTKWEQFKNTPTMRLIAINRPESMFIAFGCLFAALAALGQPVFGILYSEIYDILTVTDPVEKQARINKISTIMGAVGCAQLLIGVGQGYFFGVSGQRLIKRMRSHLFDAILHQEIGWFDKPENQAGALTAMLSTEASKVSQFTGTRLGSVLEAILIVAISLGVAFAYSWQITLVILAFLPFLAVSSLLQMKKFGGAKNEFQDSGAVKVAQEAIRANRTVTSFSLEKYFYDKFESSTSHYLKIQLKQSIFQSFVYGLAMIIPALSFTSTFALGAYLFERGELEVVSLFRVFLVINFGSQAIGRTASAAPDAKQALEAVKKMLSLIDRVPKIILNCGDIPSDPFRGEVEFRHVHFRYPTRHKVQVLKNFSHSIEPGKKCALVGQSGCGKSTLIQLLQRFYDPSDHGPDVGVFFDGQNLRDLAPCWIRQQIGLVSQEPTLFNTSIRENIAYGDNTRTVSMDEIVEAARMANVHDFITSLPEGYETMAGEGGSQLSGGQKQRIAIARALVRRPVLLLLDEATSALDNESERLVQAALDVAVASRTAIVVAHRLTTVENVDQIVVLENGRKIECGTPSELMATKGAFYALHHAESGSKHP</sequence>
<feature type="transmembrane region" description="Helical" evidence="9">
    <location>
        <begin position="821"/>
        <end position="839"/>
    </location>
</feature>
<feature type="transmembrane region" description="Helical" evidence="9">
    <location>
        <begin position="742"/>
        <end position="767"/>
    </location>
</feature>
<evidence type="ECO:0000256" key="3">
    <source>
        <dbReference type="ARBA" id="ARBA00022448"/>
    </source>
</evidence>
<dbReference type="SMART" id="SM00382">
    <property type="entry name" value="AAA"/>
    <property type="match status" value="2"/>
</dbReference>
<comment type="similarity">
    <text evidence="2">Belongs to the ABC transporter superfamily. ABCB family. Multidrug resistance exporter (TC 3.A.1.201) subfamily.</text>
</comment>
<dbReference type="CDD" id="cd03249">
    <property type="entry name" value="ABC_MTABC3_MDL1_MDL2"/>
    <property type="match status" value="2"/>
</dbReference>
<proteinExistence type="inferred from homology"/>
<keyword evidence="7 9" id="KW-1133">Transmembrane helix</keyword>
<keyword evidence="4 9" id="KW-0812">Transmembrane</keyword>
<dbReference type="SUPFAM" id="SSF90123">
    <property type="entry name" value="ABC transporter transmembrane region"/>
    <property type="match status" value="2"/>
</dbReference>
<feature type="transmembrane region" description="Helical" evidence="9">
    <location>
        <begin position="47"/>
        <end position="69"/>
    </location>
</feature>
<evidence type="ECO:0000256" key="8">
    <source>
        <dbReference type="ARBA" id="ARBA00023136"/>
    </source>
</evidence>
<reference evidence="12" key="1">
    <citation type="submission" date="2019-05" db="EMBL/GenBank/DDBJ databases">
        <title>Annotation for the trematode Paragonimus heterotremus.</title>
        <authorList>
            <person name="Choi Y.-J."/>
        </authorList>
    </citation>
    <scope>NUCLEOTIDE SEQUENCE</scope>
    <source>
        <strain evidence="12">LC</strain>
    </source>
</reference>
<dbReference type="SUPFAM" id="SSF52540">
    <property type="entry name" value="P-loop containing nucleoside triphosphate hydrolases"/>
    <property type="match status" value="2"/>
</dbReference>
<evidence type="ECO:0000256" key="6">
    <source>
        <dbReference type="ARBA" id="ARBA00022840"/>
    </source>
</evidence>
<dbReference type="PROSITE" id="PS50893">
    <property type="entry name" value="ABC_TRANSPORTER_2"/>
    <property type="match status" value="2"/>
</dbReference>
<dbReference type="InterPro" id="IPR003593">
    <property type="entry name" value="AAA+_ATPase"/>
</dbReference>
<dbReference type="InterPro" id="IPR017871">
    <property type="entry name" value="ABC_transporter-like_CS"/>
</dbReference>
<dbReference type="AlphaFoldDB" id="A0A8J4SNK6"/>
<protein>
    <submittedName>
        <fullName evidence="12">ABC transporter integral membrane type 1</fullName>
    </submittedName>
</protein>
<dbReference type="PANTHER" id="PTHR43394:SF27">
    <property type="entry name" value="ATP-DEPENDENT TRANSLOCASE ABCB1-LIKE"/>
    <property type="match status" value="1"/>
</dbReference>
<organism evidence="12 13">
    <name type="scientific">Paragonimus heterotremus</name>
    <dbReference type="NCBI Taxonomy" id="100268"/>
    <lineage>
        <taxon>Eukaryota</taxon>
        <taxon>Metazoa</taxon>
        <taxon>Spiralia</taxon>
        <taxon>Lophotrochozoa</taxon>
        <taxon>Platyhelminthes</taxon>
        <taxon>Trematoda</taxon>
        <taxon>Digenea</taxon>
        <taxon>Plagiorchiida</taxon>
        <taxon>Troglotremata</taxon>
        <taxon>Troglotrematidae</taxon>
        <taxon>Paragonimus</taxon>
    </lineage>
</organism>
<evidence type="ECO:0000313" key="13">
    <source>
        <dbReference type="Proteomes" id="UP000748531"/>
    </source>
</evidence>
<dbReference type="Gene3D" id="3.40.50.300">
    <property type="entry name" value="P-loop containing nucleotide triphosphate hydrolases"/>
    <property type="match status" value="2"/>
</dbReference>
<feature type="domain" description="ABC transporter" evidence="10">
    <location>
        <begin position="366"/>
        <end position="602"/>
    </location>
</feature>
<feature type="domain" description="ABC transmembrane type-1" evidence="11">
    <location>
        <begin position="50"/>
        <end position="332"/>
    </location>
</feature>
<dbReference type="OrthoDB" id="6500128at2759"/>